<gene>
    <name evidence="1" type="ORF">B0O44_102677</name>
</gene>
<dbReference type="EMBL" id="QKLU01000002">
    <property type="protein sequence ID" value="PYF76121.1"/>
    <property type="molecule type" value="Genomic_DNA"/>
</dbReference>
<organism evidence="1 2">
    <name type="scientific">Pedobacter nutrimenti</name>
    <dbReference type="NCBI Taxonomy" id="1241337"/>
    <lineage>
        <taxon>Bacteria</taxon>
        <taxon>Pseudomonadati</taxon>
        <taxon>Bacteroidota</taxon>
        <taxon>Sphingobacteriia</taxon>
        <taxon>Sphingobacteriales</taxon>
        <taxon>Sphingobacteriaceae</taxon>
        <taxon>Pedobacter</taxon>
    </lineage>
</organism>
<dbReference type="AlphaFoldDB" id="A0A318UJG2"/>
<dbReference type="Proteomes" id="UP000248198">
    <property type="component" value="Unassembled WGS sequence"/>
</dbReference>
<evidence type="ECO:0000313" key="1">
    <source>
        <dbReference type="EMBL" id="PYF76121.1"/>
    </source>
</evidence>
<keyword evidence="2" id="KW-1185">Reference proteome</keyword>
<proteinExistence type="predicted"/>
<dbReference type="InterPro" id="IPR018490">
    <property type="entry name" value="cNMP-bd_dom_sf"/>
</dbReference>
<accession>A0A318UJG2</accession>
<dbReference type="InterPro" id="IPR014710">
    <property type="entry name" value="RmlC-like_jellyroll"/>
</dbReference>
<dbReference type="RefSeq" id="WP_110829069.1">
    <property type="nucleotide sequence ID" value="NZ_QKLU01000002.1"/>
</dbReference>
<evidence type="ECO:0000313" key="2">
    <source>
        <dbReference type="Proteomes" id="UP000248198"/>
    </source>
</evidence>
<dbReference type="SUPFAM" id="SSF51206">
    <property type="entry name" value="cAMP-binding domain-like"/>
    <property type="match status" value="1"/>
</dbReference>
<reference evidence="1 2" key="1">
    <citation type="submission" date="2018-06" db="EMBL/GenBank/DDBJ databases">
        <title>Genomic Encyclopedia of Archaeal and Bacterial Type Strains, Phase II (KMG-II): from individual species to whole genera.</title>
        <authorList>
            <person name="Goeker M."/>
        </authorList>
    </citation>
    <scope>NUCLEOTIDE SEQUENCE [LARGE SCALE GENOMIC DNA]</scope>
    <source>
        <strain evidence="1 2">DSM 27372</strain>
    </source>
</reference>
<dbReference type="Gene3D" id="2.60.120.10">
    <property type="entry name" value="Jelly Rolls"/>
    <property type="match status" value="1"/>
</dbReference>
<dbReference type="OrthoDB" id="762736at2"/>
<name>A0A318UJG2_9SPHI</name>
<comment type="caution">
    <text evidence="1">The sequence shown here is derived from an EMBL/GenBank/DDBJ whole genome shotgun (WGS) entry which is preliminary data.</text>
</comment>
<protein>
    <submittedName>
        <fullName evidence="1">CRP-like cAMP-binding protein</fullName>
    </submittedName>
</protein>
<sequence length="208" mass="24373">MKNHPTFNKILPISDEAFIILIEEMRHFLQLNAGFIRKLKTVLYEVNYKKDHKLLINKERQEIVWFLIDGVVKETNVDTQSDKKTTVWFWFAKSFIYVTPGFFDREPSQSIVTAGCNCRVIFISYEDWKALKDTFDTTDTVTEKIRGAYNVLRREHASNISTLSITERYIKYKDKLNLLFPHFSLKDIAEYMGMSADRLSGLRKTPGL</sequence>